<protein>
    <submittedName>
        <fullName evidence="1">Uncharacterized protein</fullName>
    </submittedName>
</protein>
<dbReference type="Proteomes" id="UP000237347">
    <property type="component" value="Unassembled WGS sequence"/>
</dbReference>
<dbReference type="AlphaFoldDB" id="A0AAW0K6X7"/>
<sequence>MEEAVWSCEEPEAKVSFYGQSLEAL</sequence>
<comment type="caution">
    <text evidence="1">The sequence shown here is derived from an EMBL/GenBank/DDBJ whole genome shotgun (WGS) entry which is preliminary data.</text>
</comment>
<evidence type="ECO:0000313" key="1">
    <source>
        <dbReference type="EMBL" id="KAK7834673.1"/>
    </source>
</evidence>
<organism evidence="1 2">
    <name type="scientific">Quercus suber</name>
    <name type="common">Cork oak</name>
    <dbReference type="NCBI Taxonomy" id="58331"/>
    <lineage>
        <taxon>Eukaryota</taxon>
        <taxon>Viridiplantae</taxon>
        <taxon>Streptophyta</taxon>
        <taxon>Embryophyta</taxon>
        <taxon>Tracheophyta</taxon>
        <taxon>Spermatophyta</taxon>
        <taxon>Magnoliopsida</taxon>
        <taxon>eudicotyledons</taxon>
        <taxon>Gunneridae</taxon>
        <taxon>Pentapetalae</taxon>
        <taxon>rosids</taxon>
        <taxon>fabids</taxon>
        <taxon>Fagales</taxon>
        <taxon>Fagaceae</taxon>
        <taxon>Quercus</taxon>
    </lineage>
</organism>
<evidence type="ECO:0000313" key="2">
    <source>
        <dbReference type="Proteomes" id="UP000237347"/>
    </source>
</evidence>
<gene>
    <name evidence="1" type="ORF">CFP56_024547</name>
</gene>
<accession>A0AAW0K6X7</accession>
<proteinExistence type="predicted"/>
<reference evidence="1 2" key="1">
    <citation type="journal article" date="2018" name="Sci. Data">
        <title>The draft genome sequence of cork oak.</title>
        <authorList>
            <person name="Ramos A.M."/>
            <person name="Usie A."/>
            <person name="Barbosa P."/>
            <person name="Barros P.M."/>
            <person name="Capote T."/>
            <person name="Chaves I."/>
            <person name="Simoes F."/>
            <person name="Abreu I."/>
            <person name="Carrasquinho I."/>
            <person name="Faro C."/>
            <person name="Guimaraes J.B."/>
            <person name="Mendonca D."/>
            <person name="Nobrega F."/>
            <person name="Rodrigues L."/>
            <person name="Saibo N.J.M."/>
            <person name="Varela M.C."/>
            <person name="Egas C."/>
            <person name="Matos J."/>
            <person name="Miguel C.M."/>
            <person name="Oliveira M.M."/>
            <person name="Ricardo C.P."/>
            <person name="Goncalves S."/>
        </authorList>
    </citation>
    <scope>NUCLEOTIDE SEQUENCE [LARGE SCALE GENOMIC DNA]</scope>
    <source>
        <strain evidence="2">cv. HL8</strain>
    </source>
</reference>
<keyword evidence="2" id="KW-1185">Reference proteome</keyword>
<name>A0AAW0K6X7_QUESU</name>
<dbReference type="EMBL" id="PKMF04000384">
    <property type="protein sequence ID" value="KAK7834673.1"/>
    <property type="molecule type" value="Genomic_DNA"/>
</dbReference>